<evidence type="ECO:0000256" key="6">
    <source>
        <dbReference type="ARBA" id="ARBA00022990"/>
    </source>
</evidence>
<dbReference type="InterPro" id="IPR037278">
    <property type="entry name" value="ARFGAP/RecO"/>
</dbReference>
<keyword evidence="3" id="KW-0479">Metal-binding</keyword>
<dbReference type="PRINTS" id="PR00405">
    <property type="entry name" value="REVINTRACTNG"/>
</dbReference>
<evidence type="ECO:0000313" key="11">
    <source>
        <dbReference type="Proteomes" id="UP001293593"/>
    </source>
</evidence>
<accession>A0AAE1J373</accession>
<evidence type="ECO:0000256" key="3">
    <source>
        <dbReference type="ARBA" id="ARBA00022723"/>
    </source>
</evidence>
<evidence type="ECO:0000313" key="10">
    <source>
        <dbReference type="EMBL" id="KAK4263007.1"/>
    </source>
</evidence>
<feature type="compositionally biased region" description="Basic and acidic residues" evidence="8">
    <location>
        <begin position="151"/>
        <end position="166"/>
    </location>
</feature>
<dbReference type="GO" id="GO:0000139">
    <property type="term" value="C:Golgi membrane"/>
    <property type="evidence" value="ECO:0007669"/>
    <property type="project" value="GOC"/>
</dbReference>
<organism evidence="10 11">
    <name type="scientific">Acacia crassicarpa</name>
    <name type="common">northern wattle</name>
    <dbReference type="NCBI Taxonomy" id="499986"/>
    <lineage>
        <taxon>Eukaryota</taxon>
        <taxon>Viridiplantae</taxon>
        <taxon>Streptophyta</taxon>
        <taxon>Embryophyta</taxon>
        <taxon>Tracheophyta</taxon>
        <taxon>Spermatophyta</taxon>
        <taxon>Magnoliopsida</taxon>
        <taxon>eudicotyledons</taxon>
        <taxon>Gunneridae</taxon>
        <taxon>Pentapetalae</taxon>
        <taxon>rosids</taxon>
        <taxon>fabids</taxon>
        <taxon>Fabales</taxon>
        <taxon>Fabaceae</taxon>
        <taxon>Caesalpinioideae</taxon>
        <taxon>mimosoid clade</taxon>
        <taxon>Acacieae</taxon>
        <taxon>Acacia</taxon>
    </lineage>
</organism>
<reference evidence="10" key="1">
    <citation type="submission" date="2023-10" db="EMBL/GenBank/DDBJ databases">
        <title>Chromosome-level genome of the transformable northern wattle, Acacia crassicarpa.</title>
        <authorList>
            <person name="Massaro I."/>
            <person name="Sinha N.R."/>
            <person name="Poethig S."/>
            <person name="Leichty A.R."/>
        </authorList>
    </citation>
    <scope>NUCLEOTIDE SEQUENCE</scope>
    <source>
        <strain evidence="10">Acra3RX</strain>
        <tissue evidence="10">Leaf</tissue>
    </source>
</reference>
<dbReference type="CDD" id="cd08831">
    <property type="entry name" value="ArfGap_ArfGap2_3_like"/>
    <property type="match status" value="1"/>
</dbReference>
<feature type="domain" description="Arf-GAP" evidence="9">
    <location>
        <begin position="10"/>
        <end position="128"/>
    </location>
</feature>
<sequence length="403" mass="43098">MASDAFADKNAVFRKLKAKSDNKMCFDCNAKNPTWASVTYGIFLCIDCSAAHRSLGVHVSFVRSTNLDSWTPEQLRTMSFGGNNRAHVFFRQHGWTDGGKIEAKYTSRAADLYRQLLSKEVAKSMAEEADLTPSPVAAQSAQVANGLPEVRTNEPVKENISEKPEIPEGTASPKASHTIVSSTVKKPIGAKKGGKTGGLGARKLTKKPSESLYEQKPEEAPAPVPSSSSHALAAGPPLPSRFEYVENVQSSELNSGGSNVNSHVAPPKSSSFFADFGMDSGFPKRSSNSSKVQIQESDEARKKFSNAKSISSAQFFGDQNRAADGDSQTTLAKFSGSTAISSADLFGHSSDPSLDISASDLINRLSFQAHQDISSIKNIAGETGKKLSSLASTLITDLQDRIL</sequence>
<evidence type="ECO:0000256" key="2">
    <source>
        <dbReference type="ARBA" id="ARBA00022553"/>
    </source>
</evidence>
<dbReference type="Proteomes" id="UP001293593">
    <property type="component" value="Unassembled WGS sequence"/>
</dbReference>
<dbReference type="GO" id="GO:0008270">
    <property type="term" value="F:zinc ion binding"/>
    <property type="evidence" value="ECO:0007669"/>
    <property type="project" value="UniProtKB-KW"/>
</dbReference>
<evidence type="ECO:0000256" key="8">
    <source>
        <dbReference type="SAM" id="MobiDB-lite"/>
    </source>
</evidence>
<evidence type="ECO:0000256" key="4">
    <source>
        <dbReference type="ARBA" id="ARBA00022771"/>
    </source>
</evidence>
<evidence type="ECO:0000259" key="9">
    <source>
        <dbReference type="PROSITE" id="PS50115"/>
    </source>
</evidence>
<proteinExistence type="predicted"/>
<dbReference type="Pfam" id="PF01412">
    <property type="entry name" value="ArfGap"/>
    <property type="match status" value="1"/>
</dbReference>
<name>A0AAE1J373_9FABA</name>
<evidence type="ECO:0000256" key="1">
    <source>
        <dbReference type="ARBA" id="ARBA00022468"/>
    </source>
</evidence>
<dbReference type="InterPro" id="IPR001164">
    <property type="entry name" value="ArfGAP_dom"/>
</dbReference>
<dbReference type="Gene3D" id="1.10.220.150">
    <property type="entry name" value="Arf GTPase activating protein"/>
    <property type="match status" value="1"/>
</dbReference>
<dbReference type="GO" id="GO:0048205">
    <property type="term" value="P:COPI coating of Golgi vesicle"/>
    <property type="evidence" value="ECO:0007669"/>
    <property type="project" value="TreeGrafter"/>
</dbReference>
<dbReference type="GO" id="GO:0005096">
    <property type="term" value="F:GTPase activator activity"/>
    <property type="evidence" value="ECO:0007669"/>
    <property type="project" value="UniProtKB-KW"/>
</dbReference>
<keyword evidence="11" id="KW-1185">Reference proteome</keyword>
<comment type="caution">
    <text evidence="10">The sequence shown here is derived from an EMBL/GenBank/DDBJ whole genome shotgun (WGS) entry which is preliminary data.</text>
</comment>
<dbReference type="PANTHER" id="PTHR45686:SF4">
    <property type="entry name" value="ADP-RIBOSYLATION FACTOR GTPASE ACTIVATING PROTEIN 3, ISOFORM H"/>
    <property type="match status" value="1"/>
</dbReference>
<keyword evidence="6" id="KW-0007">Acetylation</keyword>
<keyword evidence="4 7" id="KW-0863">Zinc-finger</keyword>
<dbReference type="PANTHER" id="PTHR45686">
    <property type="entry name" value="ADP-RIBOSYLATION FACTOR GTPASE ACTIVATING PROTEIN 3, ISOFORM H-RELATED"/>
    <property type="match status" value="1"/>
</dbReference>
<feature type="compositionally biased region" description="Basic and acidic residues" evidence="8">
    <location>
        <begin position="207"/>
        <end position="219"/>
    </location>
</feature>
<dbReference type="SMART" id="SM00105">
    <property type="entry name" value="ArfGap"/>
    <property type="match status" value="1"/>
</dbReference>
<feature type="compositionally biased region" description="Low complexity" evidence="8">
    <location>
        <begin position="225"/>
        <end position="234"/>
    </location>
</feature>
<protein>
    <recommendedName>
        <fullName evidence="9">Arf-GAP domain-containing protein</fullName>
    </recommendedName>
</protein>
<feature type="region of interest" description="Disordered" evidence="8">
    <location>
        <begin position="129"/>
        <end position="244"/>
    </location>
</feature>
<dbReference type="EMBL" id="JAWXYG010000009">
    <property type="protein sequence ID" value="KAK4263007.1"/>
    <property type="molecule type" value="Genomic_DNA"/>
</dbReference>
<gene>
    <name evidence="10" type="ORF">QN277_028488</name>
</gene>
<dbReference type="InterPro" id="IPR038508">
    <property type="entry name" value="ArfGAP_dom_sf"/>
</dbReference>
<dbReference type="SUPFAM" id="SSF57863">
    <property type="entry name" value="ArfGap/RecO-like zinc finger"/>
    <property type="match status" value="1"/>
</dbReference>
<dbReference type="AlphaFoldDB" id="A0AAE1J373"/>
<feature type="compositionally biased region" description="Polar residues" evidence="8">
    <location>
        <begin position="173"/>
        <end position="184"/>
    </location>
</feature>
<keyword evidence="5" id="KW-0862">Zinc</keyword>
<keyword evidence="1" id="KW-0343">GTPase activation</keyword>
<evidence type="ECO:0000256" key="7">
    <source>
        <dbReference type="PROSITE-ProRule" id="PRU00288"/>
    </source>
</evidence>
<dbReference type="FunFam" id="1.10.220.150:FF:000012">
    <property type="entry name" value="ADP-ribosylation factor GTPase-activating protein AGD10"/>
    <property type="match status" value="1"/>
</dbReference>
<dbReference type="PROSITE" id="PS50115">
    <property type="entry name" value="ARFGAP"/>
    <property type="match status" value="1"/>
</dbReference>
<keyword evidence="2" id="KW-0597">Phosphoprotein</keyword>
<evidence type="ECO:0000256" key="5">
    <source>
        <dbReference type="ARBA" id="ARBA00022833"/>
    </source>
</evidence>